<dbReference type="InterPro" id="IPR008979">
    <property type="entry name" value="Galactose-bd-like_sf"/>
</dbReference>
<comment type="subcellular location">
    <subcellularLocation>
        <location evidence="1">Secreted</location>
        <location evidence="1">Extracellular space</location>
    </subcellularLocation>
</comment>
<dbReference type="SMART" id="SM00832">
    <property type="entry name" value="C8"/>
    <property type="match status" value="3"/>
</dbReference>
<dbReference type="CDD" id="cd19941">
    <property type="entry name" value="TIL"/>
    <property type="match status" value="4"/>
</dbReference>
<dbReference type="SUPFAM" id="SSF49785">
    <property type="entry name" value="Galactose-binding domain-like"/>
    <property type="match status" value="1"/>
</dbReference>
<feature type="chain" id="PRO_5032396995" description="SCO-spondin" evidence="9">
    <location>
        <begin position="21"/>
        <end position="2420"/>
    </location>
</feature>
<evidence type="ECO:0000256" key="6">
    <source>
        <dbReference type="ARBA" id="ARBA00023180"/>
    </source>
</evidence>
<dbReference type="GO" id="GO:0005615">
    <property type="term" value="C:extracellular space"/>
    <property type="evidence" value="ECO:0007669"/>
    <property type="project" value="TreeGrafter"/>
</dbReference>
<dbReference type="Gene3D" id="2.10.25.10">
    <property type="entry name" value="Laminin"/>
    <property type="match status" value="4"/>
</dbReference>
<name>A0A814BMK9_9BILA</name>
<dbReference type="SMART" id="SM00215">
    <property type="entry name" value="VWC_out"/>
    <property type="match status" value="3"/>
</dbReference>
<comment type="caution">
    <text evidence="12">The sequence shown here is derived from an EMBL/GenBank/DDBJ whole genome shotgun (WGS) entry which is preliminary data.</text>
</comment>
<feature type="domain" description="F5/8 type C" evidence="10">
    <location>
        <begin position="2060"/>
        <end position="2200"/>
    </location>
</feature>
<feature type="disulfide bond" evidence="7">
    <location>
        <begin position="1437"/>
        <end position="1452"/>
    </location>
</feature>
<dbReference type="Proteomes" id="UP000663882">
    <property type="component" value="Unassembled WGS sequence"/>
</dbReference>
<dbReference type="Gene3D" id="4.10.400.10">
    <property type="entry name" value="Low-density Lipoprotein Receptor"/>
    <property type="match status" value="7"/>
</dbReference>
<dbReference type="Pfam" id="PF01826">
    <property type="entry name" value="TIL"/>
    <property type="match status" value="4"/>
</dbReference>
<gene>
    <name evidence="12" type="ORF">RFH988_LOCUS10413</name>
</gene>
<feature type="disulfide bond" evidence="7">
    <location>
        <begin position="1560"/>
        <end position="1575"/>
    </location>
</feature>
<dbReference type="EMBL" id="CAJNOO010000389">
    <property type="protein sequence ID" value="CAF0928670.1"/>
    <property type="molecule type" value="Genomic_DNA"/>
</dbReference>
<dbReference type="PROSITE" id="PS50022">
    <property type="entry name" value="FA58C_3"/>
    <property type="match status" value="1"/>
</dbReference>
<dbReference type="InterPro" id="IPR036055">
    <property type="entry name" value="LDL_receptor-like_sf"/>
</dbReference>
<evidence type="ECO:0000256" key="4">
    <source>
        <dbReference type="ARBA" id="ARBA00022889"/>
    </source>
</evidence>
<dbReference type="PROSITE" id="PS01209">
    <property type="entry name" value="LDLRA_1"/>
    <property type="match status" value="3"/>
</dbReference>
<feature type="compositionally biased region" description="Low complexity" evidence="8">
    <location>
        <begin position="2380"/>
        <end position="2390"/>
    </location>
</feature>
<dbReference type="SUPFAM" id="SSF57567">
    <property type="entry name" value="Serine protease inhibitors"/>
    <property type="match status" value="4"/>
</dbReference>
<feature type="compositionally biased region" description="Polar residues" evidence="8">
    <location>
        <begin position="2391"/>
        <end position="2402"/>
    </location>
</feature>
<dbReference type="InterPro" id="IPR001846">
    <property type="entry name" value="VWF_type-D"/>
</dbReference>
<keyword evidence="9" id="KW-0732">Signal</keyword>
<feature type="domain" description="VWFD" evidence="11">
    <location>
        <begin position="220"/>
        <end position="387"/>
    </location>
</feature>
<dbReference type="InterPro" id="IPR050780">
    <property type="entry name" value="Mucin_vWF_Thrombospondin_sf"/>
</dbReference>
<feature type="signal peptide" evidence="9">
    <location>
        <begin position="1"/>
        <end position="20"/>
    </location>
</feature>
<evidence type="ECO:0000259" key="11">
    <source>
        <dbReference type="PROSITE" id="PS51233"/>
    </source>
</evidence>
<dbReference type="InterPro" id="IPR001007">
    <property type="entry name" value="VWF_dom"/>
</dbReference>
<reference evidence="12" key="1">
    <citation type="submission" date="2021-02" db="EMBL/GenBank/DDBJ databases">
        <authorList>
            <person name="Nowell W R."/>
        </authorList>
    </citation>
    <scope>NUCLEOTIDE SEQUENCE</scope>
</reference>
<evidence type="ECO:0000313" key="13">
    <source>
        <dbReference type="Proteomes" id="UP000663882"/>
    </source>
</evidence>
<feature type="domain" description="VWFD" evidence="11">
    <location>
        <begin position="1045"/>
        <end position="1215"/>
    </location>
</feature>
<comment type="similarity">
    <text evidence="2">Belongs to the thrombospondin family.</text>
</comment>
<feature type="disulfide bond" evidence="7">
    <location>
        <begin position="1623"/>
        <end position="1641"/>
    </location>
</feature>
<dbReference type="PROSITE" id="PS50068">
    <property type="entry name" value="LDLRA_2"/>
    <property type="match status" value="7"/>
</dbReference>
<dbReference type="PROSITE" id="PS51233">
    <property type="entry name" value="VWFD"/>
    <property type="match status" value="3"/>
</dbReference>
<proteinExistence type="inferred from homology"/>
<evidence type="ECO:0000256" key="5">
    <source>
        <dbReference type="ARBA" id="ARBA00023157"/>
    </source>
</evidence>
<dbReference type="Gene3D" id="2.60.120.260">
    <property type="entry name" value="Galactose-binding domain-like"/>
    <property type="match status" value="1"/>
</dbReference>
<dbReference type="InterPro" id="IPR002172">
    <property type="entry name" value="LDrepeatLR_classA_rpt"/>
</dbReference>
<evidence type="ECO:0000259" key="10">
    <source>
        <dbReference type="PROSITE" id="PS50022"/>
    </source>
</evidence>
<feature type="disulfide bond" evidence="7">
    <location>
        <begin position="1599"/>
        <end position="1614"/>
    </location>
</feature>
<evidence type="ECO:0008006" key="14">
    <source>
        <dbReference type="Google" id="ProtNLM"/>
    </source>
</evidence>
<keyword evidence="3" id="KW-0677">Repeat</keyword>
<dbReference type="PROSITE" id="PS00022">
    <property type="entry name" value="EGF_1"/>
    <property type="match status" value="1"/>
</dbReference>
<dbReference type="PANTHER" id="PTHR11339:SF386">
    <property type="entry name" value="HEMOLECTIN, ISOFORM A"/>
    <property type="match status" value="1"/>
</dbReference>
<evidence type="ECO:0000256" key="7">
    <source>
        <dbReference type="PROSITE-ProRule" id="PRU00124"/>
    </source>
</evidence>
<dbReference type="InterPro" id="IPR000742">
    <property type="entry name" value="EGF"/>
</dbReference>
<feature type="disulfide bond" evidence="7">
    <location>
        <begin position="1461"/>
        <end position="1479"/>
    </location>
</feature>
<accession>A0A814BMK9</accession>
<dbReference type="GO" id="GO:0007155">
    <property type="term" value="P:cell adhesion"/>
    <property type="evidence" value="ECO:0007669"/>
    <property type="project" value="UniProtKB-KW"/>
</dbReference>
<dbReference type="Pfam" id="PF00094">
    <property type="entry name" value="VWD"/>
    <property type="match status" value="3"/>
</dbReference>
<dbReference type="InterPro" id="IPR002919">
    <property type="entry name" value="TIL_dom"/>
</dbReference>
<evidence type="ECO:0000256" key="1">
    <source>
        <dbReference type="ARBA" id="ARBA00004239"/>
    </source>
</evidence>
<evidence type="ECO:0000313" key="12">
    <source>
        <dbReference type="EMBL" id="CAF0928670.1"/>
    </source>
</evidence>
<organism evidence="12 13">
    <name type="scientific">Rotaria sordida</name>
    <dbReference type="NCBI Taxonomy" id="392033"/>
    <lineage>
        <taxon>Eukaryota</taxon>
        <taxon>Metazoa</taxon>
        <taxon>Spiralia</taxon>
        <taxon>Gnathifera</taxon>
        <taxon>Rotifera</taxon>
        <taxon>Eurotatoria</taxon>
        <taxon>Bdelloidea</taxon>
        <taxon>Philodinida</taxon>
        <taxon>Philodinidae</taxon>
        <taxon>Rotaria</taxon>
    </lineage>
</organism>
<keyword evidence="4" id="KW-0130">Cell adhesion</keyword>
<dbReference type="GO" id="GO:0031012">
    <property type="term" value="C:extracellular matrix"/>
    <property type="evidence" value="ECO:0007669"/>
    <property type="project" value="TreeGrafter"/>
</dbReference>
<dbReference type="PROSITE" id="PS01186">
    <property type="entry name" value="EGF_2"/>
    <property type="match status" value="1"/>
</dbReference>
<feature type="region of interest" description="Disordered" evidence="8">
    <location>
        <begin position="2370"/>
        <end position="2402"/>
    </location>
</feature>
<dbReference type="Pfam" id="PF00057">
    <property type="entry name" value="Ldl_recept_a"/>
    <property type="match status" value="6"/>
</dbReference>
<sequence>MFAYLSLLSAILISAHLTDSVVVAPEKVSNICSTTVVETKNDTCPHGPTFNILSEYEKSASDWRIDFNELRIKGLNTPDQVEDHIKTRSDNGSPCLYQRKVEKKVCCQGWRGTSCDEPICTIACVHGQCVGPDTCSCNNGYAGEGCQYSQNDPRLVQCFRKDDCSIPSRIANEPMSISHCCGNQGGVATASADGSCKLCNTNDKDIANITSHAPRTLNYATCVLWGRDHIRTFDGLKYDFQGACQYKLTGTNNWEIVVQSENCDQWTTCKKTLSITFGGLRISASGKSVSVNGAVLNSTQGYVNGPLTIERRTEDYTYLRYSDGVRCKWDNDMTIYVTVEQTYMKQVKGLCGTYTNKIEDDLELPDGSLSTSVTNFANEWRTDSGCATSAIPIDPCNTPELHSSAEIACRPIRDPFDSFKLCNRVINDSHIFEACKRDHCVSAKYGTLSQQQALCSVFEAMARDCEDNYIHVNWRKSGRCPKTCYNDKIYTECATSCPATCQNHRQDFRDSLDCSKDCAPGCVCPVDTVIDLGRNASCVRSDQCTCYYHGKYYLPRQTISIDCNDCICNGGTWSCTKKFCSRTCSITGTNHIQTFDGKNYAVQGTCEYILVQEIHSATGLYVAMTNAYKSTSNYKELTVKINQTYVSIKDKNVHINGEARSTLPFKNEQITVKRETTVFFVLTGRGFQIQFDGIRVYVRLDPIFVNNTRGLCGTYDFNSQNDFLTHISIVETNIKTFADDYTTNPACSTPPQQHPCQQNVVNAKQAQNKCAILKSELFAPCSSAVNPSQFIDNCEFDLCEDANAHFQNIYFCSAIAAYAHECHLANITINWLTDSRIQSACQDAQYGQCTGGAVYSDCAPKCSQTCHQLTTKSKTCYERECIAGCSCPSQTYLDTSNQDKPQCVPQRQCSCYDSESDKYIKAGGSITKSCGNCKCDNGEWNCGSQVCEKVVACPANQIYSTNASSCPQTCENMNSWKDCGMTFEGCTCPDGQVLSQDLKTCVVAKSCPCRYAGHLYGSNEVIKRGCSECRCSRASWSCVERKCDATCSASGDPHYSTFDGLRYSYQGNCKYILTQTKDKLFRVITENIQCGTSGVTCAKNILIKYNSLAISLMRGREPIVNDVEITDLTLGRRIFGDVALMKSGLFVFVNCSYFTIRWDGKTRVYVTIHDKLRGQMAGLCGDFNGDSSDDLHTANGVPGSISEMAESWKVEQTCVTGSSPVMDSSAPCANFEARKEWAEKACYKIIDKSETNPFLPCIKKLDETVVRSFYIECLYDACHCDTGGDCECLCTSLSAFAEKCLSYDVPVKWRTQDQCPMQCEYGKIYMSCGPVCQPTCRDIYLNDSYNCVEAGCHEGCFCPEGQVMDETGACVIPSECPCVDQNLAYPVGSKIIRNCEQCECMNGTFHCEKLHDCTPKCSKREYTCNTTGKCIPRQWVCDKIQDCEDGSDEYNCNCTSHDFYCESGQCIKPTYRCDGFPQCRDGSDEFDCNYTVPCTEFECDNKRCIPESWRCDGVIDCSHDGRDRSDERHCNATKCDTDSGREFLCNNMPSGQCLPIAQLCDGHDDCGDGSDEINCNCTCSQHTFACKEICQCIPVNQVCDGKIQCQDGSDEKKCKCNQGEYTCNGGSCINATKLCDGQKDCPKGDDELQPNCKLTTKIPPSATQTTKILSTSISPVTTTPFCKTRLCLVLNVERCIPEHELCDDESFCTDGTDEIPSLFPNAAQCQATPVATVTSQTTTVAKECPAPNKYICVATVTSQTTTVAKECPAPNKYICGLCLEPERLCNGICDCKQGCLDEKNCTTCTLKCRGSNVCISPEQICDKKCDCAETCSDEQDCVMPTPRPCTQFKCDATKRNPTGKCLNLTRVCDGYPDCVDETDEPEDLCKYTTAHVASIPSLRTTKVPEVCTEKSSTYQAFPLNSPLVLSVSSPQISDFSHNREISSKHPITIPGAKGIQVIVEFPSPYRVMTVNLTTTKKLQYFLGHTGEQNPQINAVITSSPNRPVFDYLITIVPPSTQPSTQLSLAILTSGITDITSLTITACTAFSTPSIHPSPTTPYHCDDEMGLRNGLIPTSDISVSSKKDPDQILDTVRMGNPKLWVAARNDSKPWVEVRFSKNSAKTLTGFQIRGEVTEIHIQYDTISRKQIDYVKNPIRRTATSSSAISTIYFVQPLVDVLRIRLTFDRALCETAMMAQIELLGCTEALTVSPATAGTMPTGPQIPITIIAATPTTPYICDSENVLASGVSNKADVQVLLNNKVVTENVKENGPGIDLDDNDDIIIRFSKMQTIDSVDILSDSNVKSYSISYTKSNADEYILVENQNNPETIFNRIRTKTIKILPRTKIRNHLPYHIRLAVYICGELATPMTGTSPAITTERFTTKSPKSTPTTSQTGSLAHTPTTASIPSSKGTFVLSLRIYIS</sequence>
<dbReference type="InterPro" id="IPR036084">
    <property type="entry name" value="Ser_inhib-like_sf"/>
</dbReference>
<evidence type="ECO:0000256" key="3">
    <source>
        <dbReference type="ARBA" id="ARBA00022737"/>
    </source>
</evidence>
<dbReference type="SMART" id="SM00192">
    <property type="entry name" value="LDLa"/>
    <property type="match status" value="10"/>
</dbReference>
<dbReference type="Pfam" id="PF08742">
    <property type="entry name" value="C8"/>
    <property type="match status" value="3"/>
</dbReference>
<dbReference type="SMART" id="SM00216">
    <property type="entry name" value="VWD"/>
    <property type="match status" value="3"/>
</dbReference>
<dbReference type="PANTHER" id="PTHR11339">
    <property type="entry name" value="EXTRACELLULAR MATRIX GLYCOPROTEIN RELATED"/>
    <property type="match status" value="1"/>
</dbReference>
<dbReference type="OrthoDB" id="160294at2759"/>
<dbReference type="SUPFAM" id="SSF57424">
    <property type="entry name" value="LDL receptor-like module"/>
    <property type="match status" value="7"/>
</dbReference>
<evidence type="ECO:0000256" key="2">
    <source>
        <dbReference type="ARBA" id="ARBA00009456"/>
    </source>
</evidence>
<feature type="domain" description="VWFD" evidence="11">
    <location>
        <begin position="582"/>
        <end position="748"/>
    </location>
</feature>
<feature type="disulfide bond" evidence="7">
    <location>
        <begin position="1473"/>
        <end position="1488"/>
    </location>
</feature>
<comment type="caution">
    <text evidence="7">Lacks conserved residue(s) required for the propagation of feature annotation.</text>
</comment>
<dbReference type="CDD" id="cd00112">
    <property type="entry name" value="LDLa"/>
    <property type="match status" value="6"/>
</dbReference>
<keyword evidence="6" id="KW-0325">Glycoprotein</keyword>
<protein>
    <recommendedName>
        <fullName evidence="14">SCO-spondin</fullName>
    </recommendedName>
</protein>
<dbReference type="PRINTS" id="PR00261">
    <property type="entry name" value="LDLRECEPTOR"/>
</dbReference>
<evidence type="ECO:0000256" key="9">
    <source>
        <dbReference type="SAM" id="SignalP"/>
    </source>
</evidence>
<evidence type="ECO:0000256" key="8">
    <source>
        <dbReference type="SAM" id="MobiDB-lite"/>
    </source>
</evidence>
<dbReference type="InterPro" id="IPR014853">
    <property type="entry name" value="VWF/SSPO/ZAN-like_Cys-rich_dom"/>
</dbReference>
<feature type="disulfide bond" evidence="7">
    <location>
        <begin position="1454"/>
        <end position="1466"/>
    </location>
</feature>
<dbReference type="InterPro" id="IPR023415">
    <property type="entry name" value="LDLR_class-A_CS"/>
</dbReference>
<feature type="disulfide bond" evidence="7">
    <location>
        <begin position="1616"/>
        <end position="1628"/>
    </location>
</feature>
<keyword evidence="5 7" id="KW-1015">Disulfide bond</keyword>
<dbReference type="InterPro" id="IPR000421">
    <property type="entry name" value="FA58C"/>
</dbReference>